<sequence>MPTTCRRKGRPRSQSHGAQSLNSPAAELTVTFKHELAIAPNIFYQPAGFTCATRAPSENQTCTEPMPAGRALTRCYSRRCLTLHCAYSRVSLRPADSPPTRGRLAKGCLQRFLKTSPQRRRSSMVTVRFCSARTSLRTRMVICACRWRMARVSQLTSLNSASIMSEVPSTRTLAIGEGVRSCRSRPRAMRCRPWSCTSSDVPEPWSSASSFSSTSSAPLMAWISGSAPIKPVSMPTRAGGWNSFPHMFVTAWFAAAAMKKHFWTGIP</sequence>
<protein>
    <submittedName>
        <fullName evidence="2">Uncharacterized protein</fullName>
    </submittedName>
</protein>
<feature type="region of interest" description="Disordered" evidence="1">
    <location>
        <begin position="1"/>
        <end position="22"/>
    </location>
</feature>
<evidence type="ECO:0000313" key="2">
    <source>
        <dbReference type="EMBL" id="CAK0882370.1"/>
    </source>
</evidence>
<accession>A0ABN9W897</accession>
<evidence type="ECO:0000256" key="1">
    <source>
        <dbReference type="SAM" id="MobiDB-lite"/>
    </source>
</evidence>
<gene>
    <name evidence="2" type="ORF">PCOR1329_LOCUS64912</name>
</gene>
<proteinExistence type="predicted"/>
<dbReference type="Proteomes" id="UP001189429">
    <property type="component" value="Unassembled WGS sequence"/>
</dbReference>
<feature type="compositionally biased region" description="Basic residues" evidence="1">
    <location>
        <begin position="1"/>
        <end position="13"/>
    </location>
</feature>
<organism evidence="2 3">
    <name type="scientific">Prorocentrum cordatum</name>
    <dbReference type="NCBI Taxonomy" id="2364126"/>
    <lineage>
        <taxon>Eukaryota</taxon>
        <taxon>Sar</taxon>
        <taxon>Alveolata</taxon>
        <taxon>Dinophyceae</taxon>
        <taxon>Prorocentrales</taxon>
        <taxon>Prorocentraceae</taxon>
        <taxon>Prorocentrum</taxon>
    </lineage>
</organism>
<evidence type="ECO:0000313" key="3">
    <source>
        <dbReference type="Proteomes" id="UP001189429"/>
    </source>
</evidence>
<keyword evidence="3" id="KW-1185">Reference proteome</keyword>
<comment type="caution">
    <text evidence="2">The sequence shown here is derived from an EMBL/GenBank/DDBJ whole genome shotgun (WGS) entry which is preliminary data.</text>
</comment>
<name>A0ABN9W897_9DINO</name>
<dbReference type="EMBL" id="CAUYUJ010018289">
    <property type="protein sequence ID" value="CAK0882370.1"/>
    <property type="molecule type" value="Genomic_DNA"/>
</dbReference>
<reference evidence="2" key="1">
    <citation type="submission" date="2023-10" db="EMBL/GenBank/DDBJ databases">
        <authorList>
            <person name="Chen Y."/>
            <person name="Shah S."/>
            <person name="Dougan E. K."/>
            <person name="Thang M."/>
            <person name="Chan C."/>
        </authorList>
    </citation>
    <scope>NUCLEOTIDE SEQUENCE [LARGE SCALE GENOMIC DNA]</scope>
</reference>